<dbReference type="PANTHER" id="PTHR21266:SF60">
    <property type="entry name" value="3-KETOSTEROID-9-ALPHA-MONOOXYGENASE, OXYGENASE COMPONENT"/>
    <property type="match status" value="1"/>
</dbReference>
<dbReference type="Proteomes" id="UP000446768">
    <property type="component" value="Unassembled WGS sequence"/>
</dbReference>
<organism evidence="7 8">
    <name type="scientific">Pseudoduganella rivuli</name>
    <dbReference type="NCBI Taxonomy" id="2666085"/>
    <lineage>
        <taxon>Bacteria</taxon>
        <taxon>Pseudomonadati</taxon>
        <taxon>Pseudomonadota</taxon>
        <taxon>Betaproteobacteria</taxon>
        <taxon>Burkholderiales</taxon>
        <taxon>Oxalobacteraceae</taxon>
        <taxon>Telluria group</taxon>
        <taxon>Pseudoduganella</taxon>
    </lineage>
</organism>
<evidence type="ECO:0000256" key="1">
    <source>
        <dbReference type="ARBA" id="ARBA00022714"/>
    </source>
</evidence>
<evidence type="ECO:0000256" key="3">
    <source>
        <dbReference type="ARBA" id="ARBA00023002"/>
    </source>
</evidence>
<dbReference type="InterPro" id="IPR017941">
    <property type="entry name" value="Rieske_2Fe-2S"/>
</dbReference>
<keyword evidence="1" id="KW-0001">2Fe-2S</keyword>
<dbReference type="EMBL" id="WKJJ01000001">
    <property type="protein sequence ID" value="MRV70236.1"/>
    <property type="molecule type" value="Genomic_DNA"/>
</dbReference>
<feature type="domain" description="Rieske" evidence="6">
    <location>
        <begin position="12"/>
        <end position="107"/>
    </location>
</feature>
<proteinExistence type="predicted"/>
<sequence length="113" mass="11601">MTCAAEPAASRRVPLDPACLPPPGIHAVLQLQGHSIAIFGMDDGWHAIADSCPHQGASLAGGKLEGGAVQCPAHGLRFDLATGCLRNAPALRVAVYPIEMGPDGITIALPCKE</sequence>
<dbReference type="GO" id="GO:0016491">
    <property type="term" value="F:oxidoreductase activity"/>
    <property type="evidence" value="ECO:0007669"/>
    <property type="project" value="UniProtKB-KW"/>
</dbReference>
<gene>
    <name evidence="7" type="ORF">GJ700_00685</name>
</gene>
<keyword evidence="2" id="KW-0479">Metal-binding</keyword>
<protein>
    <submittedName>
        <fullName evidence="7">Rieske 2Fe-2S domain-containing protein</fullName>
    </submittedName>
</protein>
<evidence type="ECO:0000313" key="8">
    <source>
        <dbReference type="Proteomes" id="UP000446768"/>
    </source>
</evidence>
<evidence type="ECO:0000256" key="5">
    <source>
        <dbReference type="ARBA" id="ARBA00023014"/>
    </source>
</evidence>
<evidence type="ECO:0000256" key="4">
    <source>
        <dbReference type="ARBA" id="ARBA00023004"/>
    </source>
</evidence>
<dbReference type="PROSITE" id="PS51296">
    <property type="entry name" value="RIESKE"/>
    <property type="match status" value="1"/>
</dbReference>
<dbReference type="AlphaFoldDB" id="A0A7X2IHQ4"/>
<dbReference type="SUPFAM" id="SSF50022">
    <property type="entry name" value="ISP domain"/>
    <property type="match status" value="1"/>
</dbReference>
<dbReference type="GO" id="GO:0046872">
    <property type="term" value="F:metal ion binding"/>
    <property type="evidence" value="ECO:0007669"/>
    <property type="project" value="UniProtKB-KW"/>
</dbReference>
<dbReference type="InterPro" id="IPR036922">
    <property type="entry name" value="Rieske_2Fe-2S_sf"/>
</dbReference>
<accession>A0A7X2IHQ4</accession>
<name>A0A7X2IHQ4_9BURK</name>
<keyword evidence="4" id="KW-0408">Iron</keyword>
<dbReference type="Pfam" id="PF00355">
    <property type="entry name" value="Rieske"/>
    <property type="match status" value="1"/>
</dbReference>
<dbReference type="PANTHER" id="PTHR21266">
    <property type="entry name" value="IRON-SULFUR DOMAIN CONTAINING PROTEIN"/>
    <property type="match status" value="1"/>
</dbReference>
<evidence type="ECO:0000313" key="7">
    <source>
        <dbReference type="EMBL" id="MRV70236.1"/>
    </source>
</evidence>
<reference evidence="7 8" key="1">
    <citation type="submission" date="2019-11" db="EMBL/GenBank/DDBJ databases">
        <title>Novel species isolated from a subtropical stream in China.</title>
        <authorList>
            <person name="Lu H."/>
        </authorList>
    </citation>
    <scope>NUCLEOTIDE SEQUENCE [LARGE SCALE GENOMIC DNA]</scope>
    <source>
        <strain evidence="7 8">FT92W</strain>
    </source>
</reference>
<evidence type="ECO:0000259" key="6">
    <source>
        <dbReference type="PROSITE" id="PS51296"/>
    </source>
</evidence>
<dbReference type="GO" id="GO:0051537">
    <property type="term" value="F:2 iron, 2 sulfur cluster binding"/>
    <property type="evidence" value="ECO:0007669"/>
    <property type="project" value="UniProtKB-KW"/>
</dbReference>
<dbReference type="RefSeq" id="WP_154370733.1">
    <property type="nucleotide sequence ID" value="NZ_WKJJ01000001.1"/>
</dbReference>
<keyword evidence="8" id="KW-1185">Reference proteome</keyword>
<keyword evidence="5" id="KW-0411">Iron-sulfur</keyword>
<keyword evidence="3" id="KW-0560">Oxidoreductase</keyword>
<comment type="caution">
    <text evidence="7">The sequence shown here is derived from an EMBL/GenBank/DDBJ whole genome shotgun (WGS) entry which is preliminary data.</text>
</comment>
<dbReference type="InterPro" id="IPR050584">
    <property type="entry name" value="Cholesterol_7-desaturase"/>
</dbReference>
<dbReference type="Gene3D" id="2.102.10.10">
    <property type="entry name" value="Rieske [2Fe-2S] iron-sulphur domain"/>
    <property type="match status" value="1"/>
</dbReference>
<evidence type="ECO:0000256" key="2">
    <source>
        <dbReference type="ARBA" id="ARBA00022723"/>
    </source>
</evidence>